<dbReference type="PANTHER" id="PTHR37313:SF1">
    <property type="entry name" value="UPF0749 PROTEIN RV1823"/>
    <property type="match status" value="1"/>
</dbReference>
<feature type="coiled-coil region" evidence="2">
    <location>
        <begin position="98"/>
        <end position="125"/>
    </location>
</feature>
<dbReference type="PANTHER" id="PTHR37313">
    <property type="entry name" value="UPF0749 PROTEIN RV1825"/>
    <property type="match status" value="1"/>
</dbReference>
<feature type="region of interest" description="Disordered" evidence="3">
    <location>
        <begin position="1"/>
        <end position="23"/>
    </location>
</feature>
<keyword evidence="5" id="KW-1185">Reference proteome</keyword>
<evidence type="ECO:0000313" key="5">
    <source>
        <dbReference type="Proteomes" id="UP001501326"/>
    </source>
</evidence>
<dbReference type="EMBL" id="BAAARN010000001">
    <property type="protein sequence ID" value="GAA2730868.1"/>
    <property type="molecule type" value="Genomic_DNA"/>
</dbReference>
<comment type="caution">
    <text evidence="4">The sequence shown here is derived from an EMBL/GenBank/DDBJ whole genome shotgun (WGS) entry which is preliminary data.</text>
</comment>
<proteinExistence type="inferred from homology"/>
<reference evidence="4 5" key="1">
    <citation type="journal article" date="2019" name="Int. J. Syst. Evol. Microbiol.">
        <title>The Global Catalogue of Microorganisms (GCM) 10K type strain sequencing project: providing services to taxonomists for standard genome sequencing and annotation.</title>
        <authorList>
            <consortium name="The Broad Institute Genomics Platform"/>
            <consortium name="The Broad Institute Genome Sequencing Center for Infectious Disease"/>
            <person name="Wu L."/>
            <person name="Ma J."/>
        </authorList>
    </citation>
    <scope>NUCLEOTIDE SEQUENCE [LARGE SCALE GENOMIC DNA]</scope>
    <source>
        <strain evidence="4 5">JCM 16378</strain>
    </source>
</reference>
<feature type="compositionally biased region" description="Polar residues" evidence="3">
    <location>
        <begin position="1"/>
        <end position="11"/>
    </location>
</feature>
<dbReference type="InterPro" id="IPR010273">
    <property type="entry name" value="DUF881"/>
</dbReference>
<feature type="region of interest" description="Disordered" evidence="3">
    <location>
        <begin position="290"/>
        <end position="331"/>
    </location>
</feature>
<dbReference type="Gene3D" id="3.30.70.1880">
    <property type="entry name" value="Protein of unknown function DUF881"/>
    <property type="match status" value="1"/>
</dbReference>
<organism evidence="4 5">
    <name type="scientific">Pedococcus aerophilus</name>
    <dbReference type="NCBI Taxonomy" id="436356"/>
    <lineage>
        <taxon>Bacteria</taxon>
        <taxon>Bacillati</taxon>
        <taxon>Actinomycetota</taxon>
        <taxon>Actinomycetes</taxon>
        <taxon>Micrococcales</taxon>
        <taxon>Intrasporangiaceae</taxon>
        <taxon>Pedococcus</taxon>
    </lineage>
</organism>
<dbReference type="RefSeq" id="WP_344189614.1">
    <property type="nucleotide sequence ID" value="NZ_BAAARN010000001.1"/>
</dbReference>
<name>A0ABN3UDM7_9MICO</name>
<dbReference type="Pfam" id="PF05949">
    <property type="entry name" value="DUF881"/>
    <property type="match status" value="1"/>
</dbReference>
<evidence type="ECO:0000256" key="1">
    <source>
        <dbReference type="ARBA" id="ARBA00009108"/>
    </source>
</evidence>
<protein>
    <submittedName>
        <fullName evidence="4">DUF881 domain-containing protein</fullName>
    </submittedName>
</protein>
<evidence type="ECO:0000256" key="3">
    <source>
        <dbReference type="SAM" id="MobiDB-lite"/>
    </source>
</evidence>
<evidence type="ECO:0000313" key="4">
    <source>
        <dbReference type="EMBL" id="GAA2730868.1"/>
    </source>
</evidence>
<comment type="similarity">
    <text evidence="1">Belongs to the UPF0749 family.</text>
</comment>
<dbReference type="Proteomes" id="UP001501326">
    <property type="component" value="Unassembled WGS sequence"/>
</dbReference>
<sequence length="331" mass="34226">MGPTSHRTATPNPTPSGRRPDESMTLLTSMMERPLDPGYAAAAERRVAEGLPSSTGTRTATVAVAAVVTGLLLTLGAVALRAPSTSAAEAKVQLVSQVESRRSAVERQEANLRTLQEQVDQLRGRALGQTSSSLQTRLAALDVASGAQSMQGKGLVVVLDNAPGADGTSADGNPRTSSEDSDGILYSRDMQVVVNGLWEAGAEAISVNGQRLTSRSAIRFAGDAILVNYRPLARPYTITVLGDPDGLQVEFAETAGGAYARALKDNYGIRVSMDARDDLTVPAATSLTVREATVPAPASSAPTPSTSSSANSSTATSTDSTSPEPTSENSP</sequence>
<feature type="compositionally biased region" description="Low complexity" evidence="3">
    <location>
        <begin position="295"/>
        <end position="331"/>
    </location>
</feature>
<keyword evidence="2" id="KW-0175">Coiled coil</keyword>
<accession>A0ABN3UDM7</accession>
<gene>
    <name evidence="4" type="ORF">GCM10009867_03220</name>
</gene>
<evidence type="ECO:0000256" key="2">
    <source>
        <dbReference type="SAM" id="Coils"/>
    </source>
</evidence>